<sequence>MLAALILQVTDKSETDALKLMIYLIEGVLPDSYFADSLRGLSVDMAVFRELLKTRLPRLSKHLDLLQNMAREGTTSYEPPLTNVFTMQWFLTLFCNCLPQPSVLRVWDLILLEGNEILLRTALAIWQALADKIQRVKTADEFYCIMGLLTNELLENNLIDANTLIKTVVTIGPLTELRNLREHYLYNINPWGTMPSSLDFSEKQLKIHPKERLALDISTLKKQYTKLRQRQRQAHIIFTAAISRQPPPRAPVAMNHLLLGKSALVPAKRIGPPKGSIPPVRIVTSTIQWKDASKLSTSSSSSDTELCDENDPPSDSSDDINHKSAHPELPEDNPPQSDNPELMNKDNTLNPEISAKLEELDINQTYKVSDIFDSVTVTIPSELEGKKLVDDDSEDDSVDFELFLEDRVKFLKEEESPTEEEKRVGLSRRNSERALQIIQENSLILHRILQCQSRLSVSPLLTEAAGDDNLYSEQSLDLCQHSVDKILSPSCSASEISSENSCTSMNNTSSINVELIQAITHLPLPNTTETLEIEADLLYRSKYREIFAKSKDLNDKYKNLILNSDITFDCDEDLGPESKTFANQDKLIDLSSNPINTLQFYPENISISTGISSTSKPSSLRMSIDKQSEEIYHLATPDITLLDSETKHDSFNIQNCCYQSQLYSPLQCDAGLKNLKEREKTDDYATTSINTDYISSSHVDTQEISSNPELLLSASNSNEMLSVLNSCDYTFSTVGREKSLSATNSIDKINISPRKRSLSATNSIETTRSPSLRDSANKVPEYEVNTCSRLNETKSDKTDETTSLFIFMKRLAHNNSTELESYPYEDNLKKEMLSLGGISSPDRKFESSIMLSPNRESFGIPEDIFSNFEDDKYNTKYSSINDEVGFSRIGSTLAISPTPKNVLSTTCVIHDKIRDTYSISETTFPIDNEEITSISRNVSPVNRENRSNTNIPPISTICDCSNKRSSKSSGSPEICSESVGSYASAKADYRTNELQNFYETRSRRRDYSQIEGSTRYRDLITPEQNITTPSKSPPNRENDFRNISPIGEFSHRSTPSPDSHEKLSPSMKDYEEMTSKSPSKIFNPFPVPLNSRQNKKVAVNLGLYKK</sequence>
<evidence type="ECO:0000259" key="2">
    <source>
        <dbReference type="PROSITE" id="PS50086"/>
    </source>
</evidence>
<dbReference type="Proteomes" id="UP001516400">
    <property type="component" value="Unassembled WGS sequence"/>
</dbReference>
<dbReference type="InterPro" id="IPR035969">
    <property type="entry name" value="Rab-GAP_TBC_sf"/>
</dbReference>
<feature type="compositionally biased region" description="Basic and acidic residues" evidence="1">
    <location>
        <begin position="1058"/>
        <end position="1074"/>
    </location>
</feature>
<evidence type="ECO:0000313" key="3">
    <source>
        <dbReference type="EMBL" id="KAL3269072.1"/>
    </source>
</evidence>
<comment type="caution">
    <text evidence="3">The sequence shown here is derived from an EMBL/GenBank/DDBJ whole genome shotgun (WGS) entry which is preliminary data.</text>
</comment>
<feature type="region of interest" description="Disordered" evidence="1">
    <location>
        <begin position="1000"/>
        <end position="1077"/>
    </location>
</feature>
<dbReference type="SUPFAM" id="SSF47923">
    <property type="entry name" value="Ypt/Rab-GAP domain of gyp1p"/>
    <property type="match status" value="1"/>
</dbReference>
<name>A0ABD2MRX9_9CUCU</name>
<feature type="compositionally biased region" description="Polar residues" evidence="1">
    <location>
        <begin position="334"/>
        <end position="347"/>
    </location>
</feature>
<organism evidence="3 4">
    <name type="scientific">Cryptolaemus montrouzieri</name>
    <dbReference type="NCBI Taxonomy" id="559131"/>
    <lineage>
        <taxon>Eukaryota</taxon>
        <taxon>Metazoa</taxon>
        <taxon>Ecdysozoa</taxon>
        <taxon>Arthropoda</taxon>
        <taxon>Hexapoda</taxon>
        <taxon>Insecta</taxon>
        <taxon>Pterygota</taxon>
        <taxon>Neoptera</taxon>
        <taxon>Endopterygota</taxon>
        <taxon>Coleoptera</taxon>
        <taxon>Polyphaga</taxon>
        <taxon>Cucujiformia</taxon>
        <taxon>Coccinelloidea</taxon>
        <taxon>Coccinellidae</taxon>
        <taxon>Scymninae</taxon>
        <taxon>Scymnini</taxon>
        <taxon>Cryptolaemus</taxon>
    </lineage>
</organism>
<feature type="region of interest" description="Disordered" evidence="1">
    <location>
        <begin position="757"/>
        <end position="777"/>
    </location>
</feature>
<evidence type="ECO:0000256" key="1">
    <source>
        <dbReference type="SAM" id="MobiDB-lite"/>
    </source>
</evidence>
<dbReference type="FunFam" id="1.10.472.80:FF:000011">
    <property type="entry name" value="TBC1 domain family member 30"/>
    <property type="match status" value="1"/>
</dbReference>
<gene>
    <name evidence="3" type="ORF">HHI36_008155</name>
</gene>
<feature type="compositionally biased region" description="Polar residues" evidence="1">
    <location>
        <begin position="937"/>
        <end position="953"/>
    </location>
</feature>
<dbReference type="InterPro" id="IPR000195">
    <property type="entry name" value="Rab-GAP-TBC_dom"/>
</dbReference>
<dbReference type="EMBL" id="JABFTP020000021">
    <property type="protein sequence ID" value="KAL3269072.1"/>
    <property type="molecule type" value="Genomic_DNA"/>
</dbReference>
<feature type="region of interest" description="Disordered" evidence="1">
    <location>
        <begin position="293"/>
        <end position="347"/>
    </location>
</feature>
<dbReference type="PANTHER" id="PTHR13399:SF2">
    <property type="entry name" value="TRANSLOCON-ASSOCIATED PROTEIN SUBUNIT GAMMA"/>
    <property type="match status" value="1"/>
</dbReference>
<feature type="compositionally biased region" description="Basic and acidic residues" evidence="1">
    <location>
        <begin position="319"/>
        <end position="329"/>
    </location>
</feature>
<dbReference type="InterPro" id="IPR032738">
    <property type="entry name" value="Tbc1d30_C"/>
</dbReference>
<evidence type="ECO:0000313" key="4">
    <source>
        <dbReference type="Proteomes" id="UP001516400"/>
    </source>
</evidence>
<keyword evidence="4" id="KW-1185">Reference proteome</keyword>
<reference evidence="3 4" key="1">
    <citation type="journal article" date="2021" name="BMC Biol.">
        <title>Horizontally acquired antibacterial genes associated with adaptive radiation of ladybird beetles.</title>
        <authorList>
            <person name="Li H.S."/>
            <person name="Tang X.F."/>
            <person name="Huang Y.H."/>
            <person name="Xu Z.Y."/>
            <person name="Chen M.L."/>
            <person name="Du X.Y."/>
            <person name="Qiu B.Y."/>
            <person name="Chen P.T."/>
            <person name="Zhang W."/>
            <person name="Slipinski A."/>
            <person name="Escalona H.E."/>
            <person name="Waterhouse R.M."/>
            <person name="Zwick A."/>
            <person name="Pang H."/>
        </authorList>
    </citation>
    <scope>NUCLEOTIDE SEQUENCE [LARGE SCALE GENOMIC DNA]</scope>
    <source>
        <strain evidence="3">SYSU2018</strain>
    </source>
</reference>
<feature type="domain" description="Rab-GAP TBC" evidence="2">
    <location>
        <begin position="1"/>
        <end position="114"/>
    </location>
</feature>
<dbReference type="PROSITE" id="PS50086">
    <property type="entry name" value="TBC_RABGAP"/>
    <property type="match status" value="1"/>
</dbReference>
<feature type="compositionally biased region" description="Acidic residues" evidence="1">
    <location>
        <begin position="305"/>
        <end position="318"/>
    </location>
</feature>
<dbReference type="Pfam" id="PF00566">
    <property type="entry name" value="RabGAP-TBC"/>
    <property type="match status" value="1"/>
</dbReference>
<accession>A0ABD2MRX9</accession>
<dbReference type="AlphaFoldDB" id="A0ABD2MRX9"/>
<feature type="compositionally biased region" description="Polar residues" evidence="1">
    <location>
        <begin position="758"/>
        <end position="774"/>
    </location>
</feature>
<protein>
    <recommendedName>
        <fullName evidence="2">Rab-GAP TBC domain-containing protein</fullName>
    </recommendedName>
</protein>
<feature type="region of interest" description="Disordered" evidence="1">
    <location>
        <begin position="937"/>
        <end position="976"/>
    </location>
</feature>
<feature type="compositionally biased region" description="Polar residues" evidence="1">
    <location>
        <begin position="1022"/>
        <end position="1033"/>
    </location>
</feature>
<proteinExistence type="predicted"/>
<dbReference type="Pfam" id="PF15733">
    <property type="entry name" value="DUF4682"/>
    <property type="match status" value="1"/>
</dbReference>
<dbReference type="PANTHER" id="PTHR13399">
    <property type="entry name" value="TRANSLOCON-ASSOCIATED PROTEIN TRAP , GAMMA SUBUNIT"/>
    <property type="match status" value="1"/>
</dbReference>
<dbReference type="Gene3D" id="1.10.472.80">
    <property type="entry name" value="Ypt/Rab-GAP domain of gyp1p, domain 3"/>
    <property type="match status" value="1"/>
</dbReference>